<dbReference type="Pfam" id="PF02738">
    <property type="entry name" value="MoCoBD_1"/>
    <property type="match status" value="1"/>
</dbReference>
<dbReference type="PIRSF" id="PIRSF036389">
    <property type="entry name" value="IOR_B"/>
    <property type="match status" value="1"/>
</dbReference>
<protein>
    <submittedName>
        <fullName evidence="3">Molybdopterin cofactor-binding domain-containing protein</fullName>
    </submittedName>
</protein>
<dbReference type="PANTHER" id="PTHR47495:SF1">
    <property type="entry name" value="BLL3820 PROTEIN"/>
    <property type="match status" value="1"/>
</dbReference>
<keyword evidence="1" id="KW-0732">Signal</keyword>
<dbReference type="InterPro" id="IPR008274">
    <property type="entry name" value="AldOxase/xan_DH_MoCoBD1"/>
</dbReference>
<dbReference type="SUPFAM" id="SSF54665">
    <property type="entry name" value="CO dehydrogenase molybdoprotein N-domain-like"/>
    <property type="match status" value="1"/>
</dbReference>
<dbReference type="Gene3D" id="3.30.365.10">
    <property type="entry name" value="Aldehyde oxidase/xanthine dehydrogenase, molybdopterin binding domain"/>
    <property type="match status" value="4"/>
</dbReference>
<dbReference type="InterPro" id="IPR046867">
    <property type="entry name" value="AldOxase/xan_DH_MoCoBD2"/>
</dbReference>
<dbReference type="InterPro" id="IPR037165">
    <property type="entry name" value="AldOxase/xan_DH_Mopterin-bd_sf"/>
</dbReference>
<keyword evidence="4" id="KW-1185">Reference proteome</keyword>
<evidence type="ECO:0000313" key="4">
    <source>
        <dbReference type="Proteomes" id="UP001595699"/>
    </source>
</evidence>
<dbReference type="PROSITE" id="PS51318">
    <property type="entry name" value="TAT"/>
    <property type="match status" value="1"/>
</dbReference>
<dbReference type="InterPro" id="IPR012368">
    <property type="entry name" value="OxRdtase_Mopterin-bd_su_IorB"/>
</dbReference>
<dbReference type="PANTHER" id="PTHR47495">
    <property type="entry name" value="ALDEHYDE DEHYDROGENASE"/>
    <property type="match status" value="1"/>
</dbReference>
<feature type="chain" id="PRO_5046791474" evidence="1">
    <location>
        <begin position="31"/>
        <end position="758"/>
    </location>
</feature>
<accession>A0ABV7Y8X4</accession>
<dbReference type="SMART" id="SM01008">
    <property type="entry name" value="Ald_Xan_dh_C"/>
    <property type="match status" value="1"/>
</dbReference>
<evidence type="ECO:0000259" key="2">
    <source>
        <dbReference type="SMART" id="SM01008"/>
    </source>
</evidence>
<evidence type="ECO:0000313" key="3">
    <source>
        <dbReference type="EMBL" id="MFC3761208.1"/>
    </source>
</evidence>
<reference evidence="4" key="1">
    <citation type="journal article" date="2019" name="Int. J. Syst. Evol. Microbiol.">
        <title>The Global Catalogue of Microorganisms (GCM) 10K type strain sequencing project: providing services to taxonomists for standard genome sequencing and annotation.</title>
        <authorList>
            <consortium name="The Broad Institute Genomics Platform"/>
            <consortium name="The Broad Institute Genome Sequencing Center for Infectious Disease"/>
            <person name="Wu L."/>
            <person name="Ma J."/>
        </authorList>
    </citation>
    <scope>NUCLEOTIDE SEQUENCE [LARGE SCALE GENOMIC DNA]</scope>
    <source>
        <strain evidence="4">CGMCC 4.7241</strain>
    </source>
</reference>
<dbReference type="Gene3D" id="3.90.1170.50">
    <property type="entry name" value="Aldehyde oxidase/xanthine dehydrogenase, a/b hammerhead"/>
    <property type="match status" value="1"/>
</dbReference>
<organism evidence="3 4">
    <name type="scientific">Tenggerimyces flavus</name>
    <dbReference type="NCBI Taxonomy" id="1708749"/>
    <lineage>
        <taxon>Bacteria</taxon>
        <taxon>Bacillati</taxon>
        <taxon>Actinomycetota</taxon>
        <taxon>Actinomycetes</taxon>
        <taxon>Propionibacteriales</taxon>
        <taxon>Nocardioidaceae</taxon>
        <taxon>Tenggerimyces</taxon>
    </lineage>
</organism>
<dbReference type="InterPro" id="IPR006311">
    <property type="entry name" value="TAT_signal"/>
</dbReference>
<evidence type="ECO:0000256" key="1">
    <source>
        <dbReference type="SAM" id="SignalP"/>
    </source>
</evidence>
<dbReference type="RefSeq" id="WP_205117421.1">
    <property type="nucleotide sequence ID" value="NZ_JAFBCM010000001.1"/>
</dbReference>
<feature type="signal peptide" evidence="1">
    <location>
        <begin position="1"/>
        <end position="30"/>
    </location>
</feature>
<dbReference type="InterPro" id="IPR036856">
    <property type="entry name" value="Ald_Oxase/Xan_DH_a/b_sf"/>
</dbReference>
<dbReference type="Pfam" id="PF20256">
    <property type="entry name" value="MoCoBD_2"/>
    <property type="match status" value="2"/>
</dbReference>
<gene>
    <name evidence="3" type="ORF">ACFOUW_10185</name>
</gene>
<dbReference type="SUPFAM" id="SSF56003">
    <property type="entry name" value="Molybdenum cofactor-binding domain"/>
    <property type="match status" value="2"/>
</dbReference>
<dbReference type="InterPro" id="IPR052516">
    <property type="entry name" value="N-heterocyclic_Hydroxylase"/>
</dbReference>
<dbReference type="InterPro" id="IPR000674">
    <property type="entry name" value="Ald_Oxase/Xan_DH_a/b"/>
</dbReference>
<sequence>MRTAELTRRGFLAGAGTLAVSFAFAPTANAAPGRGIQIDDTTLAWLLLDRHGISIHSGKVELGTGVQTALTQIVLEELRLTNAEVRYAQGDTRLTPDQGTTAGSKTIQNGGPQLRRAAATAFHALLGLAAQHFGVPATQLVARDGSFSAPGNGRPITYTQLLARSDIVLAADPDAPLAAAGDYRLVGQSVDRVDLPEKVTARFTYLQDVRLAGMLHGRVIRPNGRNARFVSITPESLTKAQAIPGFVDVVQQGNFVGVVAMTEWAAIQAAAPATGIVVVWEDGQPLVAQDTFDQALRDPAHHYRTVTEVSVGDVDAALSSAAVTTQASYQTPFHMHAAMGPSCSIADVRATPDRKTGVQVTVWSGSQGVYALRNTLAALLGLTPAAVHVIYEEAAGCYGHNGADDVAADAALLSRAAGKPVRVQWSRQNEHGWEPLGPAMAHDLRGGVTDGGIVAWEHNLYTPTHGSRPNGSPGTVLAGLLTGALPASLPTSAGNSGGRNAPVTYAFPNNRLVARLVRSFETVGTTNQPEAPLRYRFPRTTALRSLGGFSNTFANESFVDELAVAGGVDPLELRLRSLDDPRALAVMEALRDVWTTRPTVEGVGAGLAFARYETEFTYVAVYAEVSVAAATGVVRVRRVVVAHDCGLVINPDGLRNQIEGCVIQGISRTLKEEVQLDARGVTSVVWSSYPVLRFSEVPTIETILIDRPEEPAWGAGEPAINPMPAAIANAVYAATGARIRTLPMTPARVLAALAELTP</sequence>
<feature type="domain" description="Aldehyde oxidase/xanthine dehydrogenase a/b hammerhead" evidence="2">
    <location>
        <begin position="200"/>
        <end position="284"/>
    </location>
</feature>
<dbReference type="Proteomes" id="UP001595699">
    <property type="component" value="Unassembled WGS sequence"/>
</dbReference>
<name>A0ABV7Y8X4_9ACTN</name>
<dbReference type="EMBL" id="JBHRZH010000006">
    <property type="protein sequence ID" value="MFC3761208.1"/>
    <property type="molecule type" value="Genomic_DNA"/>
</dbReference>
<comment type="caution">
    <text evidence="3">The sequence shown here is derived from an EMBL/GenBank/DDBJ whole genome shotgun (WGS) entry which is preliminary data.</text>
</comment>
<proteinExistence type="predicted"/>